<proteinExistence type="predicted"/>
<feature type="compositionally biased region" description="Low complexity" evidence="1">
    <location>
        <begin position="807"/>
        <end position="820"/>
    </location>
</feature>
<dbReference type="OMA" id="PRHINHG"/>
<feature type="region of interest" description="Disordered" evidence="1">
    <location>
        <begin position="797"/>
        <end position="848"/>
    </location>
</feature>
<dbReference type="EMBL" id="UFQT01000197">
    <property type="protein sequence ID" value="SSX21542.1"/>
    <property type="molecule type" value="Genomic_DNA"/>
</dbReference>
<feature type="region of interest" description="Disordered" evidence="1">
    <location>
        <begin position="280"/>
        <end position="347"/>
    </location>
</feature>
<dbReference type="Pfam" id="PF01607">
    <property type="entry name" value="CBM_14"/>
    <property type="match status" value="1"/>
</dbReference>
<feature type="region of interest" description="Disordered" evidence="1">
    <location>
        <begin position="388"/>
        <end position="418"/>
    </location>
</feature>
<gene>
    <name evidence="3" type="primary">CSON004803</name>
</gene>
<protein>
    <submittedName>
        <fullName evidence="3">CSON004803 protein</fullName>
    </submittedName>
</protein>
<feature type="domain" description="Chitin-binding type-2" evidence="2">
    <location>
        <begin position="79"/>
        <end position="136"/>
    </location>
</feature>
<evidence type="ECO:0000313" key="4">
    <source>
        <dbReference type="EMBL" id="SSX21542.1"/>
    </source>
</evidence>
<dbReference type="PANTHER" id="PTHR22933:SF42">
    <property type="entry name" value="FI18455P1-RELATED"/>
    <property type="match status" value="1"/>
</dbReference>
<reference evidence="3" key="1">
    <citation type="submission" date="2018-04" db="EMBL/GenBank/DDBJ databases">
        <authorList>
            <person name="Go L.Y."/>
            <person name="Mitchell J.A."/>
        </authorList>
    </citation>
    <scope>NUCLEOTIDE SEQUENCE</scope>
    <source>
        <tissue evidence="3">Whole organism</tissue>
    </source>
</reference>
<dbReference type="EMBL" id="UFQS01000197">
    <property type="protein sequence ID" value="SSX01162.1"/>
    <property type="molecule type" value="Genomic_DNA"/>
</dbReference>
<dbReference type="InterPro" id="IPR002557">
    <property type="entry name" value="Chitin-bd_dom"/>
</dbReference>
<feature type="compositionally biased region" description="Polar residues" evidence="1">
    <location>
        <begin position="294"/>
        <end position="307"/>
    </location>
</feature>
<dbReference type="InterPro" id="IPR052976">
    <property type="entry name" value="Scoloptoxin-like"/>
</dbReference>
<sequence>MNRRLIRARASASTVAARTGAAAYEESREIVKNTEIKTKVRKRLAIDPDVDEVDLENYQGVLGRPGVDFPVLTGIPKTNFSCKEYGNGYFADLETNCQVFHICDEGRKISFLCPNGTIFRQLDLICDWWFKVDCASSPSQYAESSETLARDQSRRSQQRKNLAAEFNVESLSGEPLKQIDRRLGKAFVEKNRRMDAYFSEANPDSIESFEFIDVGHSKRPQNTARVHYTAKLRVPSKRTFETVSSSASKELQEVAESASFVKPRQLLNGYNYPVPTANGKPAGYEYPKPEKQITPESSSSSVTNPTDRTGKRLESAKPSGFGYDVAKSNNNEFVPKPFNPRPTETSSTTIKPKAIVFENRNSIPSSTTTTSTTTAAPTTIYNRGSATYQSSLERERQEKSNQQFTTSYQTTPKSTTTAFPRTYSTAKKLTQKTKESSFYTPTIPSIINKSTKEITTERSLNIRPTTPTPSVSEHALEMMKTLQQLGEMESNTDSEKYQGQRAGLEVPPSSGPSALHSLALYFATTPVETNSTEPTPNDEQFQGKTNSDFELSTEANTPAITSAHLSQKTVEQYQALFEAENKRLEPNNTKINDRFNDDNDLEAENSRNPIYAAAGSPQIRELAQVFTHALSAYLQDPETFRKILSEIRPTEPPPLESNEIETRFSNQDVFHGQEASYAIPKTATTSTTSTVSPTEDFEVLDFSDVTISTQRQAVTSTTTEVPQTTTKINVPIPVSRILPPFSSNSIDRTPASDQLVENLENEASNYFNRQGKSNDNFETTTDGNPLAIEINGGLVDSTAFPFESDESSQSQDISTQTESSYFPSEKVKNKKNNSPYGKGVKPSDSAPLSKLVNQDVSDQWGDDGTTTTVAEAEIITSTPSSDLLPPFKATTVVFPPSKYYEPPLVEDEESLQRSQSQSIFGNNGNSVKSSEKRGKSYFDYVTVHDETSTVQTTRFGERITTTTELPQTTTYSSPVNVNSRGHFITRKITTLDDSGSTPLPDLFKTTIPDTGKISPNSKTTVSYSIFLDPLTINDGLMESTEDSKSKINNKATYLPRDLTTEAYTEAVTSAPTFTVSSRTASVSTRLGKELTASPTAQYNRIENQKSVKDITEEDFVTTMQRKANEMFGNLNDTQADHLMNVMKQADKNKNVRRLILLLIQTCDDDYNKTVEESRNALLNALIQMDTKDFGDDVQVVRTRFGGNDNERRSRIEVSSTPVTESTPAITTYRSANHNKYTSAEATVEYKTTEQPTTTDLPITSTTDYPTTFYSSTTTSTTSTTTQAPPKPSTSRKARTRTRTRVSSRVQKSLGLSEDFVAESSSNYGSDNAQNKHSDARALELLRSLYSLASRWAIVIPECLVMEMDKTDIIIWQQQKNHFATYRITILLEIYVIEVQLKIYIDDTI</sequence>
<reference evidence="4" key="2">
    <citation type="submission" date="2018-07" db="EMBL/GenBank/DDBJ databases">
        <authorList>
            <person name="Quirk P.G."/>
            <person name="Krulwich T.A."/>
        </authorList>
    </citation>
    <scope>NUCLEOTIDE SEQUENCE</scope>
</reference>
<name>A0A336KBE1_CULSO</name>
<accession>A0A336KBE1</accession>
<evidence type="ECO:0000259" key="2">
    <source>
        <dbReference type="PROSITE" id="PS50940"/>
    </source>
</evidence>
<dbReference type="PROSITE" id="PS50940">
    <property type="entry name" value="CHIT_BIND_II"/>
    <property type="match status" value="1"/>
</dbReference>
<evidence type="ECO:0000313" key="3">
    <source>
        <dbReference type="EMBL" id="SSX01162.1"/>
    </source>
</evidence>
<dbReference type="SMART" id="SM00494">
    <property type="entry name" value="ChtBD2"/>
    <property type="match status" value="1"/>
</dbReference>
<feature type="region of interest" description="Disordered" evidence="1">
    <location>
        <begin position="1269"/>
        <end position="1303"/>
    </location>
</feature>
<feature type="compositionally biased region" description="Low complexity" evidence="1">
    <location>
        <begin position="405"/>
        <end position="417"/>
    </location>
</feature>
<dbReference type="SUPFAM" id="SSF57625">
    <property type="entry name" value="Invertebrate chitin-binding proteins"/>
    <property type="match status" value="1"/>
</dbReference>
<feature type="compositionally biased region" description="Basic residues" evidence="1">
    <location>
        <begin position="1289"/>
        <end position="1301"/>
    </location>
</feature>
<dbReference type="Gene3D" id="2.170.140.10">
    <property type="entry name" value="Chitin binding domain"/>
    <property type="match status" value="1"/>
</dbReference>
<organism evidence="3">
    <name type="scientific">Culicoides sonorensis</name>
    <name type="common">Biting midge</name>
    <dbReference type="NCBI Taxonomy" id="179676"/>
    <lineage>
        <taxon>Eukaryota</taxon>
        <taxon>Metazoa</taxon>
        <taxon>Ecdysozoa</taxon>
        <taxon>Arthropoda</taxon>
        <taxon>Hexapoda</taxon>
        <taxon>Insecta</taxon>
        <taxon>Pterygota</taxon>
        <taxon>Neoptera</taxon>
        <taxon>Endopterygota</taxon>
        <taxon>Diptera</taxon>
        <taxon>Nematocera</taxon>
        <taxon>Chironomoidea</taxon>
        <taxon>Ceratopogonidae</taxon>
        <taxon>Ceratopogoninae</taxon>
        <taxon>Culicoides</taxon>
        <taxon>Monoculicoides</taxon>
    </lineage>
</organism>
<dbReference type="GO" id="GO:0005576">
    <property type="term" value="C:extracellular region"/>
    <property type="evidence" value="ECO:0007669"/>
    <property type="project" value="InterPro"/>
</dbReference>
<feature type="compositionally biased region" description="Low complexity" evidence="1">
    <location>
        <begin position="1269"/>
        <end position="1283"/>
    </location>
</feature>
<evidence type="ECO:0000256" key="1">
    <source>
        <dbReference type="SAM" id="MobiDB-lite"/>
    </source>
</evidence>
<dbReference type="VEuPathDB" id="VectorBase:CSON004803"/>
<dbReference type="InterPro" id="IPR036508">
    <property type="entry name" value="Chitin-bd_dom_sf"/>
</dbReference>
<dbReference type="PANTHER" id="PTHR22933">
    <property type="entry name" value="FI18007P1-RELATED"/>
    <property type="match status" value="1"/>
</dbReference>
<dbReference type="GO" id="GO:0008061">
    <property type="term" value="F:chitin binding"/>
    <property type="evidence" value="ECO:0007669"/>
    <property type="project" value="InterPro"/>
</dbReference>